<evidence type="ECO:0000256" key="8">
    <source>
        <dbReference type="ARBA" id="ARBA00023133"/>
    </source>
</evidence>
<dbReference type="Gene3D" id="3.30.160.40">
    <property type="entry name" value="Porphobilinogen deaminase, C-terminal domain"/>
    <property type="match status" value="1"/>
</dbReference>
<dbReference type="Gene3D" id="3.40.190.10">
    <property type="entry name" value="Periplasmic binding protein-like II"/>
    <property type="match status" value="2"/>
</dbReference>
<proteinExistence type="inferred from homology"/>
<evidence type="ECO:0000256" key="7">
    <source>
        <dbReference type="ARBA" id="ARBA00022679"/>
    </source>
</evidence>
<evidence type="ECO:0000313" key="17">
    <source>
        <dbReference type="Proteomes" id="UP000663826"/>
    </source>
</evidence>
<evidence type="ECO:0000256" key="4">
    <source>
        <dbReference type="ARBA" id="ARBA00005638"/>
    </source>
</evidence>
<dbReference type="PRINTS" id="PR00151">
    <property type="entry name" value="PORPHBDMNASE"/>
</dbReference>
<evidence type="ECO:0000256" key="2">
    <source>
        <dbReference type="ARBA" id="ARBA00002869"/>
    </source>
</evidence>
<dbReference type="Proteomes" id="UP000663826">
    <property type="component" value="Unassembled WGS sequence"/>
</dbReference>
<feature type="domain" description="Porphobilinogen deaminase C-terminal" evidence="15">
    <location>
        <begin position="239"/>
        <end position="339"/>
    </location>
</feature>
<comment type="pathway">
    <text evidence="3">Porphyrin-containing compound metabolism; protoporphyrin-IX biosynthesis; coproporphyrinogen-III from 5-aminolevulinate: step 2/4.</text>
</comment>
<comment type="function">
    <text evidence="2">Tetrapolymerization of the monopyrrole PBG into the hydroxymethylbilane pre-uroporphyrinogen in several discrete steps.</text>
</comment>
<accession>A0A8H2XA35</accession>
<gene>
    <name evidence="16" type="ORF">RDB_LOCUS50083</name>
</gene>
<dbReference type="Pfam" id="PF03900">
    <property type="entry name" value="Porphobil_deamC"/>
    <property type="match status" value="1"/>
</dbReference>
<dbReference type="FunFam" id="3.40.190.10:FF:000005">
    <property type="entry name" value="Porphobilinogen deaminase"/>
    <property type="match status" value="1"/>
</dbReference>
<feature type="compositionally biased region" description="Basic and acidic residues" evidence="13">
    <location>
        <begin position="269"/>
        <end position="279"/>
    </location>
</feature>
<evidence type="ECO:0000256" key="9">
    <source>
        <dbReference type="ARBA" id="ARBA00023244"/>
    </source>
</evidence>
<feature type="compositionally biased region" description="Basic and acidic residues" evidence="13">
    <location>
        <begin position="395"/>
        <end position="406"/>
    </location>
</feature>
<keyword evidence="9" id="KW-0627">Porphyrin biosynthesis</keyword>
<evidence type="ECO:0000259" key="15">
    <source>
        <dbReference type="Pfam" id="PF03900"/>
    </source>
</evidence>
<evidence type="ECO:0000256" key="3">
    <source>
        <dbReference type="ARBA" id="ARBA00004735"/>
    </source>
</evidence>
<feature type="region of interest" description="Disordered" evidence="13">
    <location>
        <begin position="267"/>
        <end position="298"/>
    </location>
</feature>
<evidence type="ECO:0000259" key="14">
    <source>
        <dbReference type="Pfam" id="PF01379"/>
    </source>
</evidence>
<name>A0A8H2XA35_9AGAM</name>
<dbReference type="InterPro" id="IPR036803">
    <property type="entry name" value="Porphobilinogen_deaminase_C_sf"/>
</dbReference>
<dbReference type="InterPro" id="IPR022417">
    <property type="entry name" value="Porphobilin_deaminase_N"/>
</dbReference>
<dbReference type="Pfam" id="PF01379">
    <property type="entry name" value="Porphobil_deam"/>
    <property type="match status" value="1"/>
</dbReference>
<evidence type="ECO:0000256" key="5">
    <source>
        <dbReference type="ARBA" id="ARBA00012655"/>
    </source>
</evidence>
<sequence>MTTEASSSPRTKFIIGSRASKLAQVQTETVRDSLVALHPDKSFELLYMTTEGDKNQSQALYLLGGKALWTKELEISLFDRQIDMIVHSLKDVPTLLPEGGEIGAILKREDPRDCLVMKKGLSYKSLDELPDGSVIGTSSVRRVAQLKKSFPKLVFNDVRGNLNTRLTKLDDPEGPFAAIVLARAGLERLGLESRITCNIEAPTLLYAVGQGALAVEIRSDDPETRELLVQLEDWRTAWSCRAERACLRVLEGGCSVPVGVNSLLEEHEDGATEKSEAKAEGSQSAQAEGSKSAPRASKLTLTGTVTSLDGLKHVHHTITTVVSSAQEAEDVGKDVAKALIVNGAKDILDEINRERESRVQRERQQDAERALRPEELETDDLKRKIPAVQSSTDATEDKETELIRGE</sequence>
<evidence type="ECO:0000313" key="16">
    <source>
        <dbReference type="EMBL" id="CAE6421721.1"/>
    </source>
</evidence>
<feature type="region of interest" description="Disordered" evidence="13">
    <location>
        <begin position="355"/>
        <end position="406"/>
    </location>
</feature>
<feature type="compositionally biased region" description="Basic and acidic residues" evidence="13">
    <location>
        <begin position="355"/>
        <end position="383"/>
    </location>
</feature>
<comment type="similarity">
    <text evidence="4">Belongs to the HMBS family.</text>
</comment>
<dbReference type="EC" id="2.5.1.61" evidence="5"/>
<dbReference type="PANTHER" id="PTHR11557">
    <property type="entry name" value="PORPHOBILINOGEN DEAMINASE"/>
    <property type="match status" value="1"/>
</dbReference>
<dbReference type="AlphaFoldDB" id="A0A8H2XA35"/>
<dbReference type="InterPro" id="IPR000860">
    <property type="entry name" value="HemC"/>
</dbReference>
<comment type="cofactor">
    <cofactor evidence="1">
        <name>dipyrromethane</name>
        <dbReference type="ChEBI" id="CHEBI:60342"/>
    </cofactor>
</comment>
<feature type="domain" description="Porphobilinogen deaminase N-terminal" evidence="14">
    <location>
        <begin position="14"/>
        <end position="225"/>
    </location>
</feature>
<dbReference type="NCBIfam" id="TIGR00212">
    <property type="entry name" value="hemC"/>
    <property type="match status" value="1"/>
</dbReference>
<dbReference type="FunFam" id="3.40.190.10:FF:000086">
    <property type="entry name" value="Probable porphobilinogen deaminase"/>
    <property type="match status" value="1"/>
</dbReference>
<evidence type="ECO:0000256" key="6">
    <source>
        <dbReference type="ARBA" id="ARBA00016519"/>
    </source>
</evidence>
<protein>
    <recommendedName>
        <fullName evidence="6">Porphobilinogen deaminase</fullName>
        <ecNumber evidence="5">2.5.1.61</ecNumber>
    </recommendedName>
    <alternativeName>
        <fullName evidence="11">Hydroxymethylbilane synthase</fullName>
    </alternativeName>
    <alternativeName>
        <fullName evidence="10">Pre-uroporphyrinogen synthase</fullName>
    </alternativeName>
</protein>
<dbReference type="SUPFAM" id="SSF54782">
    <property type="entry name" value="Porphobilinogen deaminase (hydroxymethylbilane synthase), C-terminal domain"/>
    <property type="match status" value="1"/>
</dbReference>
<evidence type="ECO:0000256" key="12">
    <source>
        <dbReference type="ARBA" id="ARBA00048169"/>
    </source>
</evidence>
<dbReference type="GO" id="GO:0006783">
    <property type="term" value="P:heme biosynthetic process"/>
    <property type="evidence" value="ECO:0007669"/>
    <property type="project" value="UniProtKB-KW"/>
</dbReference>
<keyword evidence="8" id="KW-0350">Heme biosynthesis</keyword>
<dbReference type="GO" id="GO:0005737">
    <property type="term" value="C:cytoplasm"/>
    <property type="evidence" value="ECO:0007669"/>
    <property type="project" value="TreeGrafter"/>
</dbReference>
<dbReference type="InterPro" id="IPR022418">
    <property type="entry name" value="Porphobilinogen_deaminase_C"/>
</dbReference>
<keyword evidence="7" id="KW-0808">Transferase</keyword>
<comment type="catalytic activity">
    <reaction evidence="12">
        <text>4 porphobilinogen + H2O = hydroxymethylbilane + 4 NH4(+)</text>
        <dbReference type="Rhea" id="RHEA:13185"/>
        <dbReference type="ChEBI" id="CHEBI:15377"/>
        <dbReference type="ChEBI" id="CHEBI:28938"/>
        <dbReference type="ChEBI" id="CHEBI:57845"/>
        <dbReference type="ChEBI" id="CHEBI:58126"/>
        <dbReference type="EC" id="2.5.1.61"/>
    </reaction>
</comment>
<reference evidence="16" key="1">
    <citation type="submission" date="2021-01" db="EMBL/GenBank/DDBJ databases">
        <authorList>
            <person name="Kaushik A."/>
        </authorList>
    </citation>
    <scope>NUCLEOTIDE SEQUENCE</scope>
    <source>
        <strain evidence="16">AG1-1B</strain>
    </source>
</reference>
<dbReference type="PANTHER" id="PTHR11557:SF0">
    <property type="entry name" value="PORPHOBILINOGEN DEAMINASE"/>
    <property type="match status" value="1"/>
</dbReference>
<evidence type="ECO:0000256" key="1">
    <source>
        <dbReference type="ARBA" id="ARBA00001916"/>
    </source>
</evidence>
<dbReference type="EMBL" id="CAJMWQ010000981">
    <property type="protein sequence ID" value="CAE6421721.1"/>
    <property type="molecule type" value="Genomic_DNA"/>
</dbReference>
<dbReference type="SUPFAM" id="SSF53850">
    <property type="entry name" value="Periplasmic binding protein-like II"/>
    <property type="match status" value="1"/>
</dbReference>
<dbReference type="CDD" id="cd13645">
    <property type="entry name" value="PBP2_HuPBGD_like"/>
    <property type="match status" value="1"/>
</dbReference>
<dbReference type="GO" id="GO:0004418">
    <property type="term" value="F:hydroxymethylbilane synthase activity"/>
    <property type="evidence" value="ECO:0007669"/>
    <property type="project" value="UniProtKB-EC"/>
</dbReference>
<evidence type="ECO:0000256" key="10">
    <source>
        <dbReference type="ARBA" id="ARBA00030685"/>
    </source>
</evidence>
<comment type="caution">
    <text evidence="16">The sequence shown here is derived from an EMBL/GenBank/DDBJ whole genome shotgun (WGS) entry which is preliminary data.</text>
</comment>
<organism evidence="16 17">
    <name type="scientific">Rhizoctonia solani</name>
    <dbReference type="NCBI Taxonomy" id="456999"/>
    <lineage>
        <taxon>Eukaryota</taxon>
        <taxon>Fungi</taxon>
        <taxon>Dikarya</taxon>
        <taxon>Basidiomycota</taxon>
        <taxon>Agaricomycotina</taxon>
        <taxon>Agaricomycetes</taxon>
        <taxon>Cantharellales</taxon>
        <taxon>Ceratobasidiaceae</taxon>
        <taxon>Rhizoctonia</taxon>
    </lineage>
</organism>
<evidence type="ECO:0000256" key="11">
    <source>
        <dbReference type="ARBA" id="ARBA00033064"/>
    </source>
</evidence>
<evidence type="ECO:0000256" key="13">
    <source>
        <dbReference type="SAM" id="MobiDB-lite"/>
    </source>
</evidence>